<dbReference type="PROSITE" id="PS51910">
    <property type="entry name" value="GH18_2"/>
    <property type="match status" value="1"/>
</dbReference>
<dbReference type="KEGG" id="sfz:SFLOR_v1c06460"/>
<evidence type="ECO:0000313" key="6">
    <source>
        <dbReference type="EMBL" id="AUB31696.1"/>
    </source>
</evidence>
<reference evidence="6 7" key="1">
    <citation type="submission" date="2017-12" db="EMBL/GenBank/DDBJ databases">
        <title>Complete genome sequence of Spiroplasma floricola 23-6 (ATCC 29989).</title>
        <authorList>
            <person name="Tsai Y.-M."/>
            <person name="Wu P.-S."/>
            <person name="Lo W.-S."/>
            <person name="Kuo C.-H."/>
        </authorList>
    </citation>
    <scope>NUCLEOTIDE SEQUENCE [LARGE SCALE GENOMIC DNA]</scope>
    <source>
        <strain evidence="6 7">23-6</strain>
    </source>
</reference>
<evidence type="ECO:0000256" key="4">
    <source>
        <dbReference type="RuleBase" id="RU000489"/>
    </source>
</evidence>
<gene>
    <name evidence="6" type="ORF">SFLOR_v1c06460</name>
</gene>
<dbReference type="InterPro" id="IPR050542">
    <property type="entry name" value="Glycosyl_Hydrlase18_Chitinase"/>
</dbReference>
<dbReference type="InterPro" id="IPR011583">
    <property type="entry name" value="Chitinase_II/V-like_cat"/>
</dbReference>
<organism evidence="6 7">
    <name type="scientific">Spiroplasma floricola 23-6</name>
    <dbReference type="NCBI Taxonomy" id="1336749"/>
    <lineage>
        <taxon>Bacteria</taxon>
        <taxon>Bacillati</taxon>
        <taxon>Mycoplasmatota</taxon>
        <taxon>Mollicutes</taxon>
        <taxon>Entomoplasmatales</taxon>
        <taxon>Spiroplasmataceae</taxon>
        <taxon>Spiroplasma</taxon>
    </lineage>
</organism>
<dbReference type="SUPFAM" id="SSF51445">
    <property type="entry name" value="(Trans)glycosidases"/>
    <property type="match status" value="1"/>
</dbReference>
<dbReference type="EMBL" id="CP025057">
    <property type="protein sequence ID" value="AUB31696.1"/>
    <property type="molecule type" value="Genomic_DNA"/>
</dbReference>
<dbReference type="RefSeq" id="WP_100916672.1">
    <property type="nucleotide sequence ID" value="NZ_CP025057.1"/>
</dbReference>
<dbReference type="EC" id="3.2.1.14" evidence="1"/>
<dbReference type="GO" id="GO:0005975">
    <property type="term" value="P:carbohydrate metabolic process"/>
    <property type="evidence" value="ECO:0007669"/>
    <property type="project" value="InterPro"/>
</dbReference>
<dbReference type="AlphaFoldDB" id="A0A2K8SE07"/>
<dbReference type="Proteomes" id="UP000231823">
    <property type="component" value="Chromosome"/>
</dbReference>
<dbReference type="GO" id="GO:0008843">
    <property type="term" value="F:endochitinase activity"/>
    <property type="evidence" value="ECO:0007669"/>
    <property type="project" value="UniProtKB-EC"/>
</dbReference>
<feature type="domain" description="GH18" evidence="5">
    <location>
        <begin position="613"/>
        <end position="926"/>
    </location>
</feature>
<dbReference type="OrthoDB" id="392057at2"/>
<dbReference type="GO" id="GO:0008061">
    <property type="term" value="F:chitin binding"/>
    <property type="evidence" value="ECO:0007669"/>
    <property type="project" value="InterPro"/>
</dbReference>
<evidence type="ECO:0000256" key="3">
    <source>
        <dbReference type="ARBA" id="ARBA00023295"/>
    </source>
</evidence>
<evidence type="ECO:0000256" key="2">
    <source>
        <dbReference type="ARBA" id="ARBA00022801"/>
    </source>
</evidence>
<dbReference type="PROSITE" id="PS01095">
    <property type="entry name" value="GH18_1"/>
    <property type="match status" value="1"/>
</dbReference>
<evidence type="ECO:0000313" key="7">
    <source>
        <dbReference type="Proteomes" id="UP000231823"/>
    </source>
</evidence>
<dbReference type="InterPro" id="IPR017853">
    <property type="entry name" value="GH"/>
</dbReference>
<sequence length="939" mass="103963">MRKKIYLLSVLGLIGVPATYTTSCSLLNNNISNLLKNTDIGTLKNNESVTISEAVIKKNSGLSKDDFIVKDIKNDSAIIEGISKYSGNIKVTFKVIRKLDEVLKNPNLGEINNNSQETIKRAIISNNLELKESDFILTNINSNSAIVQGQNDYEGEVKITFAIAKQEKIELSTLLKNTNLGILEDNKSSTILKVILQKNSGLSENDFTINQITKSSAIVSGINKYNGNVTVSFSIRNRVELSTILTNTNLGVLNSKDSKTIKKSIIEKNQNLTEDDFMLESISMNSAVAVGINNYIGKVNVLFQLSAVKPDSIQLKEAIKQTNLGTIVSSEPEEILKGLKIKNPNIDTNFLGVRWNGANGGNGWGNVYSLDKSVYIDVQDSGVDVSFTVDESLESTPLSQVITNTNLGMINSNDQNTILQVVKQKNSSLETKYVEVINIGDNQAIIKSTNIRKYKGQVSVKFTIDTSNAMDLANVVTNRTLGLINSNDQDALKSAVYNKNQQLDINSIKFIDILADSALIVSTNPAKYKGNVRVTFSVDNSNAIDLKTVISKTNLGGIPDSYQSSIKRTLKYLNSSLDESSIKATQISKEKATIVSTNPAKYKGSVDVIFEVKTLVGYWYEWGGAFENKMALDQIDSRYNVIDVSFLYSQHPYAMPTYQPNNPSVIKQAIKKLQSQGRRVLISMGGATGGEMLFRSNQKDELKAAIKQTVEEYGFDGLDLDWEGNSLASSESQKVTSDALKEIKDEYKKENRDFIITMAPELPYLRKAGYAGKSYGTFLNELKDYYDWINPQYYNGWGDGPTVDAQDAAKVGVSAGTIISNDNKEKRGEFFYLVTKYMTSRPGGVDNYFQISPDKFVIGAATNEPAGRGAATKDAINKAFNLLKEDSIHIRGLMTWSVLWDGFEGMIPDQYGSTVAKVEWKRWSYAKWYEDSFGKLKNK</sequence>
<protein>
    <recommendedName>
        <fullName evidence="1">chitinase</fullName>
        <ecNumber evidence="1">3.2.1.14</ecNumber>
    </recommendedName>
</protein>
<dbReference type="Pfam" id="PF00704">
    <property type="entry name" value="Glyco_hydro_18"/>
    <property type="match status" value="1"/>
</dbReference>
<keyword evidence="2 4" id="KW-0378">Hydrolase</keyword>
<proteinExistence type="predicted"/>
<dbReference type="PANTHER" id="PTHR45708:SF49">
    <property type="entry name" value="ENDOCHITINASE"/>
    <property type="match status" value="1"/>
</dbReference>
<dbReference type="SMART" id="SM00636">
    <property type="entry name" value="Glyco_18"/>
    <property type="match status" value="1"/>
</dbReference>
<keyword evidence="7" id="KW-1185">Reference proteome</keyword>
<keyword evidence="3 4" id="KW-0326">Glycosidase</keyword>
<dbReference type="InterPro" id="IPR001579">
    <property type="entry name" value="Glyco_hydro_18_chit_AS"/>
</dbReference>
<evidence type="ECO:0000259" key="5">
    <source>
        <dbReference type="PROSITE" id="PS51910"/>
    </source>
</evidence>
<accession>A0A2K8SE07</accession>
<dbReference type="Gene3D" id="3.20.20.80">
    <property type="entry name" value="Glycosidases"/>
    <property type="match status" value="1"/>
</dbReference>
<evidence type="ECO:0000256" key="1">
    <source>
        <dbReference type="ARBA" id="ARBA00012729"/>
    </source>
</evidence>
<dbReference type="InterPro" id="IPR001223">
    <property type="entry name" value="Glyco_hydro18_cat"/>
</dbReference>
<name>A0A2K8SE07_9MOLU</name>
<dbReference type="PANTHER" id="PTHR45708">
    <property type="entry name" value="ENDOCHITINASE"/>
    <property type="match status" value="1"/>
</dbReference>